<protein>
    <recommendedName>
        <fullName evidence="4">HTH araC/xylS-type domain-containing protein</fullName>
    </recommendedName>
</protein>
<gene>
    <name evidence="5" type="ORF">theurythT_05470</name>
</gene>
<evidence type="ECO:0000313" key="6">
    <source>
        <dbReference type="Proteomes" id="UP001157133"/>
    </source>
</evidence>
<evidence type="ECO:0000256" key="3">
    <source>
        <dbReference type="ARBA" id="ARBA00023163"/>
    </source>
</evidence>
<sequence length="230" mass="26855">MRAEATKQHKCLLFNQAISIENFEYQRFMTELLVSLLVSIAKQKSIPLSRIQIRFPYEKPNHVEQYQAYLPLTYHFSGATQSSLSSLQVKFDLGLLKMQLKESNAMLASHYIRQLPMEAHRVGFLQFIMQLLFAQLERRSDISLEWLAEKLGYSTATLKRKLTLHGTSYQQLIDITRQQTAVFLLTEQGFNNEKIAHELKFSDITNFRRSFKRWTGMTPSHFLEEASRIS</sequence>
<dbReference type="PANTHER" id="PTHR47894">
    <property type="entry name" value="HTH-TYPE TRANSCRIPTIONAL REGULATOR GADX"/>
    <property type="match status" value="1"/>
</dbReference>
<accession>A0ABQ6H1W5</accession>
<evidence type="ECO:0000313" key="5">
    <source>
        <dbReference type="EMBL" id="GLX81095.1"/>
    </source>
</evidence>
<dbReference type="InterPro" id="IPR018060">
    <property type="entry name" value="HTH_AraC"/>
</dbReference>
<dbReference type="Gene3D" id="1.10.10.60">
    <property type="entry name" value="Homeodomain-like"/>
    <property type="match status" value="1"/>
</dbReference>
<keyword evidence="3" id="KW-0804">Transcription</keyword>
<name>A0ABQ6H1W5_9GAMM</name>
<dbReference type="PROSITE" id="PS01124">
    <property type="entry name" value="HTH_ARAC_FAMILY_2"/>
    <property type="match status" value="1"/>
</dbReference>
<dbReference type="PANTHER" id="PTHR47894:SF1">
    <property type="entry name" value="HTH-TYPE TRANSCRIPTIONAL REGULATOR VQSM"/>
    <property type="match status" value="1"/>
</dbReference>
<dbReference type="SUPFAM" id="SSF46689">
    <property type="entry name" value="Homeodomain-like"/>
    <property type="match status" value="1"/>
</dbReference>
<keyword evidence="6" id="KW-1185">Reference proteome</keyword>
<dbReference type="Pfam" id="PF12833">
    <property type="entry name" value="HTH_18"/>
    <property type="match status" value="1"/>
</dbReference>
<dbReference type="SMART" id="SM00342">
    <property type="entry name" value="HTH_ARAC"/>
    <property type="match status" value="1"/>
</dbReference>
<reference evidence="5 6" key="1">
    <citation type="submission" date="2023-03" db="EMBL/GenBank/DDBJ databases">
        <title>Draft genome sequence of Thalassotalea eurytherma JCM 18482T.</title>
        <authorList>
            <person name="Sawabe T."/>
        </authorList>
    </citation>
    <scope>NUCLEOTIDE SEQUENCE [LARGE SCALE GENOMIC DNA]</scope>
    <source>
        <strain evidence="5 6">JCM 18482</strain>
    </source>
</reference>
<dbReference type="EMBL" id="BSSU01000003">
    <property type="protein sequence ID" value="GLX81095.1"/>
    <property type="molecule type" value="Genomic_DNA"/>
</dbReference>
<feature type="domain" description="HTH araC/xylS-type" evidence="4">
    <location>
        <begin position="126"/>
        <end position="225"/>
    </location>
</feature>
<keyword evidence="2" id="KW-0238">DNA-binding</keyword>
<dbReference type="Proteomes" id="UP001157133">
    <property type="component" value="Unassembled WGS sequence"/>
</dbReference>
<evidence type="ECO:0000259" key="4">
    <source>
        <dbReference type="PROSITE" id="PS01124"/>
    </source>
</evidence>
<keyword evidence="1" id="KW-0805">Transcription regulation</keyword>
<evidence type="ECO:0000256" key="1">
    <source>
        <dbReference type="ARBA" id="ARBA00023015"/>
    </source>
</evidence>
<dbReference type="InterPro" id="IPR009057">
    <property type="entry name" value="Homeodomain-like_sf"/>
</dbReference>
<proteinExistence type="predicted"/>
<organism evidence="5 6">
    <name type="scientific">Thalassotalea eurytherma</name>
    <dbReference type="NCBI Taxonomy" id="1144278"/>
    <lineage>
        <taxon>Bacteria</taxon>
        <taxon>Pseudomonadati</taxon>
        <taxon>Pseudomonadota</taxon>
        <taxon>Gammaproteobacteria</taxon>
        <taxon>Alteromonadales</taxon>
        <taxon>Colwelliaceae</taxon>
        <taxon>Thalassotalea</taxon>
    </lineage>
</organism>
<comment type="caution">
    <text evidence="5">The sequence shown here is derived from an EMBL/GenBank/DDBJ whole genome shotgun (WGS) entry which is preliminary data.</text>
</comment>
<evidence type="ECO:0000256" key="2">
    <source>
        <dbReference type="ARBA" id="ARBA00023125"/>
    </source>
</evidence>